<dbReference type="PANTHER" id="PTHR47359">
    <property type="entry name" value="PEPTIDOGLYCAN DL-ENDOPEPTIDASE CWLO"/>
    <property type="match status" value="1"/>
</dbReference>
<dbReference type="Proteomes" id="UP000649739">
    <property type="component" value="Unassembled WGS sequence"/>
</dbReference>
<proteinExistence type="inferred from homology"/>
<dbReference type="EMBL" id="BMQB01000003">
    <property type="protein sequence ID" value="GGJ88792.1"/>
    <property type="molecule type" value="Genomic_DNA"/>
</dbReference>
<evidence type="ECO:0000313" key="7">
    <source>
        <dbReference type="EMBL" id="GGJ88792.1"/>
    </source>
</evidence>
<keyword evidence="2" id="KW-0645">Protease</keyword>
<accession>A0A8J3B4J6</accession>
<dbReference type="PROSITE" id="PS51935">
    <property type="entry name" value="NLPC_P60"/>
    <property type="match status" value="1"/>
</dbReference>
<sequence length="336" mass="35721">MDSDHRRLTARQTILAALASATVAVGALAVPATPAAADPTVAEIEKQIDGAWNQLEPVIEQHNLVSGQLKAKRKAAAKFEEKIKPLAEKVDAAMARVGRFAAVRYRGGNVNAMNAVLTSGSPTGLVQQLGVIDQFARRQAAQVEDAAKLRAQYADQKAPLDAMITDLAKTDAALTEKAKQINAEVKKLEALRLKAYGRTGGTGSLRPVPCPTNYPGGAVGKVIRFACSQIGKPYVWGAEGPGSYDCSGLTLAAWRKAGVGLPHNAAAQRRAMQSVSRSELRPGDLVFYGGNLHHVAIYAGEMGGTQWMVHAPTSGDVVRMAHIDEQPIHSFGRPAY</sequence>
<dbReference type="PANTHER" id="PTHR47359:SF3">
    <property type="entry name" value="NLP_P60 DOMAIN-CONTAINING PROTEIN-RELATED"/>
    <property type="match status" value="1"/>
</dbReference>
<keyword evidence="8" id="KW-1185">Reference proteome</keyword>
<dbReference type="InterPro" id="IPR038765">
    <property type="entry name" value="Papain-like_cys_pep_sf"/>
</dbReference>
<reference evidence="7" key="1">
    <citation type="journal article" date="2014" name="Int. J. Syst. Evol. Microbiol.">
        <title>Complete genome sequence of Corynebacterium casei LMG S-19264T (=DSM 44701T), isolated from a smear-ripened cheese.</title>
        <authorList>
            <consortium name="US DOE Joint Genome Institute (JGI-PGF)"/>
            <person name="Walter F."/>
            <person name="Albersmeier A."/>
            <person name="Kalinowski J."/>
            <person name="Ruckert C."/>
        </authorList>
    </citation>
    <scope>NUCLEOTIDE SEQUENCE</scope>
    <source>
        <strain evidence="7">JCM 3090</strain>
    </source>
</reference>
<dbReference type="GO" id="GO:0006508">
    <property type="term" value="P:proteolysis"/>
    <property type="evidence" value="ECO:0007669"/>
    <property type="project" value="UniProtKB-KW"/>
</dbReference>
<organism evidence="7 8">
    <name type="scientific">Pilimelia anulata</name>
    <dbReference type="NCBI Taxonomy" id="53371"/>
    <lineage>
        <taxon>Bacteria</taxon>
        <taxon>Bacillati</taxon>
        <taxon>Actinomycetota</taxon>
        <taxon>Actinomycetes</taxon>
        <taxon>Micromonosporales</taxon>
        <taxon>Micromonosporaceae</taxon>
        <taxon>Pilimelia</taxon>
    </lineage>
</organism>
<dbReference type="AlphaFoldDB" id="A0A8J3B4J6"/>
<protein>
    <recommendedName>
        <fullName evidence="6">NlpC/P60 domain-containing protein</fullName>
    </recommendedName>
</protein>
<keyword evidence="4" id="KW-0788">Thiol protease</keyword>
<dbReference type="SUPFAM" id="SSF54001">
    <property type="entry name" value="Cysteine proteinases"/>
    <property type="match status" value="1"/>
</dbReference>
<evidence type="ECO:0000256" key="3">
    <source>
        <dbReference type="ARBA" id="ARBA00022801"/>
    </source>
</evidence>
<evidence type="ECO:0000256" key="5">
    <source>
        <dbReference type="SAM" id="SignalP"/>
    </source>
</evidence>
<dbReference type="Gene3D" id="3.90.1720.10">
    <property type="entry name" value="endopeptidase domain like (from Nostoc punctiforme)"/>
    <property type="match status" value="1"/>
</dbReference>
<evidence type="ECO:0000259" key="6">
    <source>
        <dbReference type="PROSITE" id="PS51935"/>
    </source>
</evidence>
<reference evidence="7" key="2">
    <citation type="submission" date="2020-09" db="EMBL/GenBank/DDBJ databases">
        <authorList>
            <person name="Sun Q."/>
            <person name="Ohkuma M."/>
        </authorList>
    </citation>
    <scope>NUCLEOTIDE SEQUENCE</scope>
    <source>
        <strain evidence="7">JCM 3090</strain>
    </source>
</reference>
<dbReference type="InterPro" id="IPR000064">
    <property type="entry name" value="NLP_P60_dom"/>
</dbReference>
<name>A0A8J3B4J6_9ACTN</name>
<comment type="caution">
    <text evidence="7">The sequence shown here is derived from an EMBL/GenBank/DDBJ whole genome shotgun (WGS) entry which is preliminary data.</text>
</comment>
<evidence type="ECO:0000256" key="4">
    <source>
        <dbReference type="ARBA" id="ARBA00022807"/>
    </source>
</evidence>
<evidence type="ECO:0000313" key="8">
    <source>
        <dbReference type="Proteomes" id="UP000649739"/>
    </source>
</evidence>
<comment type="similarity">
    <text evidence="1">Belongs to the peptidase C40 family.</text>
</comment>
<dbReference type="GO" id="GO:0008234">
    <property type="term" value="F:cysteine-type peptidase activity"/>
    <property type="evidence" value="ECO:0007669"/>
    <property type="project" value="UniProtKB-KW"/>
</dbReference>
<dbReference type="Gene3D" id="6.10.250.3150">
    <property type="match status" value="1"/>
</dbReference>
<keyword evidence="5" id="KW-0732">Signal</keyword>
<feature type="signal peptide" evidence="5">
    <location>
        <begin position="1"/>
        <end position="29"/>
    </location>
</feature>
<evidence type="ECO:0000256" key="1">
    <source>
        <dbReference type="ARBA" id="ARBA00007074"/>
    </source>
</evidence>
<dbReference type="RefSeq" id="WP_189169608.1">
    <property type="nucleotide sequence ID" value="NZ_BMQB01000003.1"/>
</dbReference>
<feature type="chain" id="PRO_5039356025" description="NlpC/P60 domain-containing protein" evidence="5">
    <location>
        <begin position="30"/>
        <end position="336"/>
    </location>
</feature>
<keyword evidence="3" id="KW-0378">Hydrolase</keyword>
<evidence type="ECO:0000256" key="2">
    <source>
        <dbReference type="ARBA" id="ARBA00022670"/>
    </source>
</evidence>
<dbReference type="InterPro" id="IPR051794">
    <property type="entry name" value="PG_Endopeptidase_C40"/>
</dbReference>
<gene>
    <name evidence="7" type="ORF">GCM10010123_18000</name>
</gene>
<feature type="domain" description="NlpC/P60" evidence="6">
    <location>
        <begin position="216"/>
        <end position="336"/>
    </location>
</feature>
<dbReference type="Pfam" id="PF00877">
    <property type="entry name" value="NLPC_P60"/>
    <property type="match status" value="1"/>
</dbReference>